<gene>
    <name evidence="3" type="ORF">DU000_10095</name>
</gene>
<dbReference type="InterPro" id="IPR000551">
    <property type="entry name" value="MerR-type_HTH_dom"/>
</dbReference>
<dbReference type="GO" id="GO:0003677">
    <property type="term" value="F:DNA binding"/>
    <property type="evidence" value="ECO:0007669"/>
    <property type="project" value="InterPro"/>
</dbReference>
<accession>A0A368L1D6</accession>
<dbReference type="Pfam" id="PF13411">
    <property type="entry name" value="MerR_1"/>
    <property type="match status" value="1"/>
</dbReference>
<dbReference type="Proteomes" id="UP000252357">
    <property type="component" value="Unassembled WGS sequence"/>
</dbReference>
<dbReference type="Gene3D" id="1.10.1660.10">
    <property type="match status" value="1"/>
</dbReference>
<reference evidence="3 4" key="1">
    <citation type="journal article" date="2018" name="Int. J. Syst. Evol. Microbiol.">
        <title>Parvibium lacunae gen. nov., sp. nov., a new member of the family Alcaligenaceae isolated from a freshwater pond.</title>
        <authorList>
            <person name="Chen W.M."/>
            <person name="Xie P.B."/>
            <person name="Hsu M.Y."/>
            <person name="Sheu S.Y."/>
        </authorList>
    </citation>
    <scope>NUCLEOTIDE SEQUENCE [LARGE SCALE GENOMIC DNA]</scope>
    <source>
        <strain evidence="3 4">KMB9</strain>
    </source>
</reference>
<dbReference type="EMBL" id="QPGB01000004">
    <property type="protein sequence ID" value="RCS57144.1"/>
    <property type="molecule type" value="Genomic_DNA"/>
</dbReference>
<feature type="domain" description="B12-binding" evidence="2">
    <location>
        <begin position="191"/>
        <end position="313"/>
    </location>
</feature>
<evidence type="ECO:0000259" key="1">
    <source>
        <dbReference type="PROSITE" id="PS50937"/>
    </source>
</evidence>
<dbReference type="GO" id="GO:0006355">
    <property type="term" value="P:regulation of DNA-templated transcription"/>
    <property type="evidence" value="ECO:0007669"/>
    <property type="project" value="InterPro"/>
</dbReference>
<dbReference type="CDD" id="cd01104">
    <property type="entry name" value="HTH_MlrA-CarA"/>
    <property type="match status" value="1"/>
</dbReference>
<dbReference type="SUPFAM" id="SSF46955">
    <property type="entry name" value="Putative DNA-binding domain"/>
    <property type="match status" value="1"/>
</dbReference>
<name>A0A368L1D6_9BURK</name>
<dbReference type="PROSITE" id="PS51332">
    <property type="entry name" value="B12_BINDING"/>
    <property type="match status" value="1"/>
</dbReference>
<dbReference type="InterPro" id="IPR036594">
    <property type="entry name" value="Meth_synthase_dom"/>
</dbReference>
<comment type="caution">
    <text evidence="3">The sequence shown here is derived from an EMBL/GenBank/DDBJ whole genome shotgun (WGS) entry which is preliminary data.</text>
</comment>
<dbReference type="InterPro" id="IPR036724">
    <property type="entry name" value="Cobalamin-bd_sf"/>
</dbReference>
<evidence type="ECO:0000259" key="2">
    <source>
        <dbReference type="PROSITE" id="PS51332"/>
    </source>
</evidence>
<dbReference type="InterPro" id="IPR009061">
    <property type="entry name" value="DNA-bd_dom_put_sf"/>
</dbReference>
<feature type="domain" description="HTH merR-type" evidence="1">
    <location>
        <begin position="11"/>
        <end position="69"/>
    </location>
</feature>
<dbReference type="InterPro" id="IPR006158">
    <property type="entry name" value="Cobalamin-bd"/>
</dbReference>
<keyword evidence="4" id="KW-1185">Reference proteome</keyword>
<dbReference type="GO" id="GO:0046872">
    <property type="term" value="F:metal ion binding"/>
    <property type="evidence" value="ECO:0007669"/>
    <property type="project" value="InterPro"/>
</dbReference>
<evidence type="ECO:0000313" key="3">
    <source>
        <dbReference type="EMBL" id="RCS57144.1"/>
    </source>
</evidence>
<dbReference type="OrthoDB" id="9800334at2"/>
<evidence type="ECO:0000313" key="4">
    <source>
        <dbReference type="Proteomes" id="UP000252357"/>
    </source>
</evidence>
<organism evidence="3 4">
    <name type="scientific">Parvibium lacunae</name>
    <dbReference type="NCBI Taxonomy" id="1888893"/>
    <lineage>
        <taxon>Bacteria</taxon>
        <taxon>Pseudomonadati</taxon>
        <taxon>Pseudomonadota</taxon>
        <taxon>Betaproteobacteria</taxon>
        <taxon>Burkholderiales</taxon>
        <taxon>Alcaligenaceae</taxon>
        <taxon>Parvibium</taxon>
    </lineage>
</organism>
<dbReference type="RefSeq" id="WP_114403286.1">
    <property type="nucleotide sequence ID" value="NZ_QPGB01000004.1"/>
</dbReference>
<dbReference type="PROSITE" id="PS50937">
    <property type="entry name" value="HTH_MERR_2"/>
    <property type="match status" value="1"/>
</dbReference>
<protein>
    <submittedName>
        <fullName evidence="3">MerR family transcriptional regulator</fullName>
    </submittedName>
</protein>
<sequence length="313" mass="35046">MNERSLPPPLMLSIAAVERDTGLTKDTLRVWERRYGFPQPERDQFDERLYPLEQVEKLRVVRRLLDQGFRPGKVVQLPLADLVQLSNSIGQNSRKVTAVPTHQGEDIPGFMNLIRRHQVEELRRSLSESVLRLGLGQFVGAVAAPLAYTVGETWARGQLEIFEEHLFTESMTVTLRNAINTIPQPSSETRAPRILLTTFPQESHGLGLLMAEAMFALEGCRCISLGVQTPILDIVRAATVQQCDIVALSFSACLNPNLVTTGLQELRLHLPPEIEIWAGGSCPVLQRRPPDQVRALRSLEQVAEAVNAWRSQH</sequence>
<dbReference type="AlphaFoldDB" id="A0A368L1D6"/>
<proteinExistence type="predicted"/>
<dbReference type="SUPFAM" id="SSF52242">
    <property type="entry name" value="Cobalamin (vitamin B12)-binding domain"/>
    <property type="match status" value="1"/>
</dbReference>
<dbReference type="GO" id="GO:0031419">
    <property type="term" value="F:cobalamin binding"/>
    <property type="evidence" value="ECO:0007669"/>
    <property type="project" value="InterPro"/>
</dbReference>
<dbReference type="SMART" id="SM00422">
    <property type="entry name" value="HTH_MERR"/>
    <property type="match status" value="1"/>
</dbReference>
<dbReference type="Pfam" id="PF02310">
    <property type="entry name" value="B12-binding"/>
    <property type="match status" value="1"/>
</dbReference>
<dbReference type="Gene3D" id="1.10.1240.10">
    <property type="entry name" value="Methionine synthase domain"/>
    <property type="match status" value="1"/>
</dbReference>
<dbReference type="Gene3D" id="3.40.50.280">
    <property type="entry name" value="Cobalamin-binding domain"/>
    <property type="match status" value="1"/>
</dbReference>